<keyword evidence="9" id="KW-1185">Reference proteome</keyword>
<organism evidence="8 9">
    <name type="scientific">[Clostridium] polysaccharolyticum</name>
    <dbReference type="NCBI Taxonomy" id="29364"/>
    <lineage>
        <taxon>Bacteria</taxon>
        <taxon>Bacillati</taxon>
        <taxon>Bacillota</taxon>
        <taxon>Clostridia</taxon>
        <taxon>Lachnospirales</taxon>
        <taxon>Lachnospiraceae</taxon>
    </lineage>
</organism>
<accession>A0A1I0FJI2</accession>
<gene>
    <name evidence="8" type="ORF">SAMN04487772_13229</name>
</gene>
<feature type="transmembrane region" description="Helical" evidence="6">
    <location>
        <begin position="159"/>
        <end position="182"/>
    </location>
</feature>
<keyword evidence="3 6" id="KW-0812">Transmembrane</keyword>
<evidence type="ECO:0000313" key="9">
    <source>
        <dbReference type="Proteomes" id="UP000199800"/>
    </source>
</evidence>
<dbReference type="EMBL" id="FOHN01000032">
    <property type="protein sequence ID" value="SET58164.1"/>
    <property type="molecule type" value="Genomic_DNA"/>
</dbReference>
<dbReference type="GO" id="GO:0036376">
    <property type="term" value="P:sodium ion export across plasma membrane"/>
    <property type="evidence" value="ECO:0007669"/>
    <property type="project" value="InterPro"/>
</dbReference>
<dbReference type="InterPro" id="IPR005899">
    <property type="entry name" value="Na_pump_deCOase"/>
</dbReference>
<feature type="signal peptide" evidence="7">
    <location>
        <begin position="1"/>
        <end position="24"/>
    </location>
</feature>
<evidence type="ECO:0000313" key="8">
    <source>
        <dbReference type="EMBL" id="SET58164.1"/>
    </source>
</evidence>
<protein>
    <submittedName>
        <fullName evidence="8">Sodium pump decarboxylases, gamma subunit</fullName>
    </submittedName>
</protein>
<dbReference type="AlphaFoldDB" id="A0A1I0FJI2"/>
<comment type="subcellular location">
    <subcellularLocation>
        <location evidence="1">Cell membrane</location>
    </subcellularLocation>
</comment>
<reference evidence="8 9" key="1">
    <citation type="submission" date="2016-10" db="EMBL/GenBank/DDBJ databases">
        <authorList>
            <person name="de Groot N.N."/>
        </authorList>
    </citation>
    <scope>NUCLEOTIDE SEQUENCE [LARGE SCALE GENOMIC DNA]</scope>
    <source>
        <strain evidence="8 9">DSM 1801</strain>
    </source>
</reference>
<keyword evidence="7" id="KW-0732">Signal</keyword>
<evidence type="ECO:0000256" key="3">
    <source>
        <dbReference type="ARBA" id="ARBA00022692"/>
    </source>
</evidence>
<dbReference type="OrthoDB" id="1912660at2"/>
<dbReference type="RefSeq" id="WP_092478859.1">
    <property type="nucleotide sequence ID" value="NZ_FOHN01000032.1"/>
</dbReference>
<evidence type="ECO:0000256" key="7">
    <source>
        <dbReference type="SAM" id="SignalP"/>
    </source>
</evidence>
<sequence length="257" mass="28352">MKKKLTLLLSLVLCMIFVVGCGKAKEEKPSLTEDAKQLIETNMTQNFEQWAGFDFSIVYNDKIQYDKETRAQYKAWGDLRDKLGQLKGQTDVDIKEPVYEAETEQYFVTADMFGEFEKGKIKFSVTFDMNGNIKQGTTLQVQEEETASQIMSKAGLNTLMGMGTVFVILILISLVIGSFGFVGKQQAKKAAAVKASETAPPPQPMTPAPVEEDVTDDLELVAVITAAIMASMGEEAPAEGLVVRSIKKRNASKWKNA</sequence>
<dbReference type="STRING" id="29364.SAMN04487772_13229"/>
<dbReference type="PROSITE" id="PS51257">
    <property type="entry name" value="PROKAR_LIPOPROTEIN"/>
    <property type="match status" value="1"/>
</dbReference>
<evidence type="ECO:0000256" key="2">
    <source>
        <dbReference type="ARBA" id="ARBA00022475"/>
    </source>
</evidence>
<dbReference type="Gene3D" id="3.10.450.590">
    <property type="match status" value="1"/>
</dbReference>
<dbReference type="Pfam" id="PF04277">
    <property type="entry name" value="OAD_gamma"/>
    <property type="match status" value="1"/>
</dbReference>
<dbReference type="Proteomes" id="UP000199800">
    <property type="component" value="Unassembled WGS sequence"/>
</dbReference>
<evidence type="ECO:0000256" key="5">
    <source>
        <dbReference type="ARBA" id="ARBA00023136"/>
    </source>
</evidence>
<dbReference type="NCBIfam" id="TIGR01195">
    <property type="entry name" value="oadG_fam"/>
    <property type="match status" value="1"/>
</dbReference>
<keyword evidence="4 6" id="KW-1133">Transmembrane helix</keyword>
<feature type="chain" id="PRO_5011503512" evidence="7">
    <location>
        <begin position="25"/>
        <end position="257"/>
    </location>
</feature>
<evidence type="ECO:0000256" key="1">
    <source>
        <dbReference type="ARBA" id="ARBA00004236"/>
    </source>
</evidence>
<evidence type="ECO:0000256" key="6">
    <source>
        <dbReference type="SAM" id="Phobius"/>
    </source>
</evidence>
<dbReference type="GO" id="GO:0015081">
    <property type="term" value="F:sodium ion transmembrane transporter activity"/>
    <property type="evidence" value="ECO:0007669"/>
    <property type="project" value="InterPro"/>
</dbReference>
<keyword evidence="2" id="KW-1003">Cell membrane</keyword>
<keyword evidence="5 6" id="KW-0472">Membrane</keyword>
<proteinExistence type="predicted"/>
<dbReference type="GO" id="GO:0005886">
    <property type="term" value="C:plasma membrane"/>
    <property type="evidence" value="ECO:0007669"/>
    <property type="project" value="UniProtKB-SubCell"/>
</dbReference>
<evidence type="ECO:0000256" key="4">
    <source>
        <dbReference type="ARBA" id="ARBA00022989"/>
    </source>
</evidence>
<name>A0A1I0FJI2_9FIRM</name>